<keyword evidence="14" id="KW-0675">Receptor</keyword>
<keyword evidence="7 9" id="KW-0472">Membrane</keyword>
<dbReference type="Pfam" id="PF07715">
    <property type="entry name" value="Plug"/>
    <property type="match status" value="1"/>
</dbReference>
<dbReference type="Gene3D" id="2.40.170.20">
    <property type="entry name" value="TonB-dependent receptor, beta-barrel domain"/>
    <property type="match status" value="1"/>
</dbReference>
<feature type="region of interest" description="Disordered" evidence="11">
    <location>
        <begin position="605"/>
        <end position="632"/>
    </location>
</feature>
<dbReference type="PROSITE" id="PS01156">
    <property type="entry name" value="TONB_DEPENDENT_REC_2"/>
    <property type="match status" value="1"/>
</dbReference>
<dbReference type="SUPFAM" id="SSF56935">
    <property type="entry name" value="Porins"/>
    <property type="match status" value="1"/>
</dbReference>
<keyword evidence="5 12" id="KW-0732">Signal</keyword>
<organism evidence="14 15">
    <name type="scientific">Endozoicomonas gorgoniicola</name>
    <dbReference type="NCBI Taxonomy" id="1234144"/>
    <lineage>
        <taxon>Bacteria</taxon>
        <taxon>Pseudomonadati</taxon>
        <taxon>Pseudomonadota</taxon>
        <taxon>Gammaproteobacteria</taxon>
        <taxon>Oceanospirillales</taxon>
        <taxon>Endozoicomonadaceae</taxon>
        <taxon>Endozoicomonas</taxon>
    </lineage>
</organism>
<evidence type="ECO:0000256" key="7">
    <source>
        <dbReference type="ARBA" id="ARBA00023136"/>
    </source>
</evidence>
<dbReference type="RefSeq" id="WP_262565976.1">
    <property type="nucleotide sequence ID" value="NZ_JAPFCC010000001.1"/>
</dbReference>
<dbReference type="InterPro" id="IPR037066">
    <property type="entry name" value="Plug_dom_sf"/>
</dbReference>
<dbReference type="InterPro" id="IPR036942">
    <property type="entry name" value="Beta-barrel_TonB_sf"/>
</dbReference>
<evidence type="ECO:0000256" key="3">
    <source>
        <dbReference type="ARBA" id="ARBA00022452"/>
    </source>
</evidence>
<reference evidence="14 15" key="1">
    <citation type="submission" date="2022-10" db="EMBL/GenBank/DDBJ databases">
        <title>High-quality genome sequences of two octocoral-associated bacteria, Endozoicomonas euniceicola EF212 and Endozoicomonas gorgoniicola PS125.</title>
        <authorList>
            <person name="Chiou Y.-J."/>
            <person name="Chen Y.-H."/>
        </authorList>
    </citation>
    <scope>NUCLEOTIDE SEQUENCE [LARGE SCALE GENOMIC DNA]</scope>
    <source>
        <strain evidence="14 15">PS125</strain>
    </source>
</reference>
<keyword evidence="4 9" id="KW-0812">Transmembrane</keyword>
<protein>
    <submittedName>
        <fullName evidence="14">TonB-dependent receptor plug domain-containing protein</fullName>
    </submittedName>
</protein>
<evidence type="ECO:0000256" key="4">
    <source>
        <dbReference type="ARBA" id="ARBA00022692"/>
    </source>
</evidence>
<dbReference type="Gene3D" id="2.170.130.10">
    <property type="entry name" value="TonB-dependent receptor, plug domain"/>
    <property type="match status" value="1"/>
</dbReference>
<feature type="compositionally biased region" description="Polar residues" evidence="11">
    <location>
        <begin position="622"/>
        <end position="632"/>
    </location>
</feature>
<dbReference type="PROSITE" id="PS52016">
    <property type="entry name" value="TONB_DEPENDENT_REC_3"/>
    <property type="match status" value="1"/>
</dbReference>
<dbReference type="InterPro" id="IPR012910">
    <property type="entry name" value="Plug_dom"/>
</dbReference>
<name>A0ABT3N3S5_9GAMM</name>
<dbReference type="InterPro" id="IPR039426">
    <property type="entry name" value="TonB-dep_rcpt-like"/>
</dbReference>
<proteinExistence type="inferred from homology"/>
<evidence type="ECO:0000256" key="11">
    <source>
        <dbReference type="SAM" id="MobiDB-lite"/>
    </source>
</evidence>
<keyword evidence="2 9" id="KW-0813">Transport</keyword>
<sequence length="822" mass="92166">MKKALSGAITFALVSGAYADSVASNNSSQEVIVREKADAGLTSQHTLTAQDIKKRPTGDGNLTDLLKSNPAVKFSNSSHSGLNQGEIKPADISIHGSTAYQNAFLLDGLSINNDLDPVDSDDVTTARHASDEQGMYIDSRLIDSLTVYDSNIPVEFGGFTGGVVDATSRSWQGDTRGSVYIRQTKSSWNQTHVDRNLKFNSENNDLSNPARFQPEYSKMNYGLNYEMGITDDLGVVLSLSRRESKIPMVNVPGKHLSIDGQGGLMIADVAGGTKNQKRVSNNAFTKFTWYATPRTIVNWSLAYSGYEADMFMNGVANSDYSDLHNAYSTNLEVDHSFDRSTLVLSLGYNHMVDKRDSEVDYWVQLDDYSDWRNPTSYASGGIGDLKSVQKTTSAKAKLVFDPVQWGGLTHNVTVGSEYNYTDAAFIRDQNYYRNTYRGTQDFQSLGRVTVFQEGTYKTTHSSYAVYAQNEMQWGNVTVRPGVRVDHDNFVNRTNVAPRLSSSWNVFGDGNTLLTAGANRYYGRSMLTYALYEGQNGGLGHCYFGCNANSPDNDWNFIKDYEGMDQLKTPYNDEFTAGIQQLWGNSIWQLNYVHRKGRDEVKSHYKYPDSKDPGKARIRKFDNSGQSENDSITLSVSNRSPLRLMGAEHSAKLSLTWQESKSNTPKERGYSSFESGSSVDASKVWYDGKIIAAKDLPSTDFNSPLVLNLELIHEIRPYNLTWYNLFHWNASRNQATRHGNELAVDPETGNKVAKYDKVRFASTFTWDTKWQWKPASGKGMHASFEVYNVLNRKNAVDAFIYKNTVYRNFAPGRQFWVQLGYDF</sequence>
<accession>A0ABT3N3S5</accession>
<dbReference type="EMBL" id="JAPFCC010000001">
    <property type="protein sequence ID" value="MCW7556282.1"/>
    <property type="molecule type" value="Genomic_DNA"/>
</dbReference>
<dbReference type="InterPro" id="IPR010917">
    <property type="entry name" value="TonB_rcpt_CS"/>
</dbReference>
<evidence type="ECO:0000256" key="2">
    <source>
        <dbReference type="ARBA" id="ARBA00022448"/>
    </source>
</evidence>
<evidence type="ECO:0000256" key="6">
    <source>
        <dbReference type="ARBA" id="ARBA00023077"/>
    </source>
</evidence>
<feature type="compositionally biased region" description="Basic and acidic residues" evidence="11">
    <location>
        <begin position="605"/>
        <end position="621"/>
    </location>
</feature>
<evidence type="ECO:0000256" key="12">
    <source>
        <dbReference type="SAM" id="SignalP"/>
    </source>
</evidence>
<comment type="caution">
    <text evidence="14">The sequence shown here is derived from an EMBL/GenBank/DDBJ whole genome shotgun (WGS) entry which is preliminary data.</text>
</comment>
<evidence type="ECO:0000313" key="15">
    <source>
        <dbReference type="Proteomes" id="UP001209854"/>
    </source>
</evidence>
<keyword evidence="8 9" id="KW-0998">Cell outer membrane</keyword>
<evidence type="ECO:0000256" key="8">
    <source>
        <dbReference type="ARBA" id="ARBA00023237"/>
    </source>
</evidence>
<feature type="short sequence motif" description="TonB C-terminal box" evidence="10">
    <location>
        <begin position="805"/>
        <end position="822"/>
    </location>
</feature>
<comment type="subcellular location">
    <subcellularLocation>
        <location evidence="1 9">Cell outer membrane</location>
        <topology evidence="1 9">Multi-pass membrane protein</topology>
    </subcellularLocation>
</comment>
<gene>
    <name evidence="14" type="ORF">NX722_27360</name>
</gene>
<evidence type="ECO:0000256" key="9">
    <source>
        <dbReference type="PROSITE-ProRule" id="PRU01360"/>
    </source>
</evidence>
<feature type="chain" id="PRO_5045406674" evidence="12">
    <location>
        <begin position="20"/>
        <end position="822"/>
    </location>
</feature>
<dbReference type="Proteomes" id="UP001209854">
    <property type="component" value="Unassembled WGS sequence"/>
</dbReference>
<evidence type="ECO:0000313" key="14">
    <source>
        <dbReference type="EMBL" id="MCW7556282.1"/>
    </source>
</evidence>
<feature type="signal peptide" evidence="12">
    <location>
        <begin position="1"/>
        <end position="19"/>
    </location>
</feature>
<evidence type="ECO:0000256" key="5">
    <source>
        <dbReference type="ARBA" id="ARBA00022729"/>
    </source>
</evidence>
<keyword evidence="15" id="KW-1185">Reference proteome</keyword>
<evidence type="ECO:0000256" key="10">
    <source>
        <dbReference type="PROSITE-ProRule" id="PRU10144"/>
    </source>
</evidence>
<feature type="domain" description="TonB-dependent receptor plug" evidence="13">
    <location>
        <begin position="43"/>
        <end position="163"/>
    </location>
</feature>
<keyword evidence="6" id="KW-0798">TonB box</keyword>
<evidence type="ECO:0000259" key="13">
    <source>
        <dbReference type="Pfam" id="PF07715"/>
    </source>
</evidence>
<comment type="similarity">
    <text evidence="9">Belongs to the TonB-dependent receptor family.</text>
</comment>
<keyword evidence="3 9" id="KW-1134">Transmembrane beta strand</keyword>
<evidence type="ECO:0000256" key="1">
    <source>
        <dbReference type="ARBA" id="ARBA00004571"/>
    </source>
</evidence>